<feature type="domain" description="Apple" evidence="2">
    <location>
        <begin position="164"/>
        <end position="208"/>
    </location>
</feature>
<evidence type="ECO:0000259" key="2">
    <source>
        <dbReference type="Pfam" id="PF00024"/>
    </source>
</evidence>
<dbReference type="Pfam" id="PF00024">
    <property type="entry name" value="PAN_1"/>
    <property type="match status" value="2"/>
</dbReference>
<protein>
    <recommendedName>
        <fullName evidence="2">Apple domain-containing protein</fullName>
    </recommendedName>
</protein>
<keyword evidence="1" id="KW-0732">Signal</keyword>
<sequence length="226" mass="24399">MRFLLILMLGMIVAVSSNNVPILRLNEALAQVADLTRQLNGIKDILEDTPVSSTQQCPNYPSVDVSQVAEVTGLVVLRRAASKDGLVSLSTAASSALCLGRCLGSITNCRFAVYNSKTKACQGVTTLEPYIMAGASSQFSILALTAKQFHRLESSKMYGSDIYLANPVKKVGTEEKCRNLCAIHPVCLGAMFDSSTGHCHLMRTFDGALTSSFYSNYVTFVQINVV</sequence>
<dbReference type="AlphaFoldDB" id="A0A1W0WQ69"/>
<dbReference type="EMBL" id="MTYJ01000062">
    <property type="protein sequence ID" value="OQV17348.1"/>
    <property type="molecule type" value="Genomic_DNA"/>
</dbReference>
<name>A0A1W0WQ69_HYPEX</name>
<reference evidence="4" key="1">
    <citation type="submission" date="2017-01" db="EMBL/GenBank/DDBJ databases">
        <title>Comparative genomics of anhydrobiosis in the tardigrade Hypsibius dujardini.</title>
        <authorList>
            <person name="Yoshida Y."/>
            <person name="Koutsovoulos G."/>
            <person name="Laetsch D."/>
            <person name="Stevens L."/>
            <person name="Kumar S."/>
            <person name="Horikawa D."/>
            <person name="Ishino K."/>
            <person name="Komine S."/>
            <person name="Tomita M."/>
            <person name="Blaxter M."/>
            <person name="Arakawa K."/>
        </authorList>
    </citation>
    <scope>NUCLEOTIDE SEQUENCE [LARGE SCALE GENOMIC DNA]</scope>
    <source>
        <strain evidence="4">Z151</strain>
    </source>
</reference>
<dbReference type="InterPro" id="IPR003609">
    <property type="entry name" value="Pan_app"/>
</dbReference>
<feature type="signal peptide" evidence="1">
    <location>
        <begin position="1"/>
        <end position="17"/>
    </location>
</feature>
<feature type="chain" id="PRO_5010701509" description="Apple domain-containing protein" evidence="1">
    <location>
        <begin position="18"/>
        <end position="226"/>
    </location>
</feature>
<evidence type="ECO:0000313" key="3">
    <source>
        <dbReference type="EMBL" id="OQV17348.1"/>
    </source>
</evidence>
<gene>
    <name evidence="3" type="ORF">BV898_08597</name>
</gene>
<comment type="caution">
    <text evidence="3">The sequence shown here is derived from an EMBL/GenBank/DDBJ whole genome shotgun (WGS) entry which is preliminary data.</text>
</comment>
<keyword evidence="4" id="KW-1185">Reference proteome</keyword>
<evidence type="ECO:0000256" key="1">
    <source>
        <dbReference type="SAM" id="SignalP"/>
    </source>
</evidence>
<dbReference type="Proteomes" id="UP000192578">
    <property type="component" value="Unassembled WGS sequence"/>
</dbReference>
<accession>A0A1W0WQ69</accession>
<dbReference type="SUPFAM" id="SSF57414">
    <property type="entry name" value="Hairpin loop containing domain-like"/>
    <property type="match status" value="1"/>
</dbReference>
<organism evidence="3 4">
    <name type="scientific">Hypsibius exemplaris</name>
    <name type="common">Freshwater tardigrade</name>
    <dbReference type="NCBI Taxonomy" id="2072580"/>
    <lineage>
        <taxon>Eukaryota</taxon>
        <taxon>Metazoa</taxon>
        <taxon>Ecdysozoa</taxon>
        <taxon>Tardigrada</taxon>
        <taxon>Eutardigrada</taxon>
        <taxon>Parachela</taxon>
        <taxon>Hypsibioidea</taxon>
        <taxon>Hypsibiidae</taxon>
        <taxon>Hypsibius</taxon>
    </lineage>
</organism>
<feature type="domain" description="Apple" evidence="2">
    <location>
        <begin position="87"/>
        <end position="122"/>
    </location>
</feature>
<proteinExistence type="predicted"/>
<evidence type="ECO:0000313" key="4">
    <source>
        <dbReference type="Proteomes" id="UP000192578"/>
    </source>
</evidence>